<dbReference type="EMBL" id="KV751093">
    <property type="protein sequence ID" value="OCL01652.1"/>
    <property type="molecule type" value="Genomic_DNA"/>
</dbReference>
<evidence type="ECO:0000313" key="4">
    <source>
        <dbReference type="EMBL" id="OCL01652.1"/>
    </source>
</evidence>
<name>A0A8E2JLN0_9PEZI</name>
<dbReference type="Proteomes" id="UP000250140">
    <property type="component" value="Unassembled WGS sequence"/>
</dbReference>
<dbReference type="InterPro" id="IPR046529">
    <property type="entry name" value="DUF6594"/>
</dbReference>
<organism evidence="4 5">
    <name type="scientific">Glonium stellatum</name>
    <dbReference type="NCBI Taxonomy" id="574774"/>
    <lineage>
        <taxon>Eukaryota</taxon>
        <taxon>Fungi</taxon>
        <taxon>Dikarya</taxon>
        <taxon>Ascomycota</taxon>
        <taxon>Pezizomycotina</taxon>
        <taxon>Dothideomycetes</taxon>
        <taxon>Pleosporomycetidae</taxon>
        <taxon>Gloniales</taxon>
        <taxon>Gloniaceae</taxon>
        <taxon>Glonium</taxon>
    </lineage>
</organism>
<keyword evidence="2" id="KW-1133">Transmembrane helix</keyword>
<accession>A0A8E2JLN0</accession>
<gene>
    <name evidence="4" type="ORF">AOQ84DRAFT_443879</name>
</gene>
<feature type="transmembrane region" description="Helical" evidence="2">
    <location>
        <begin position="228"/>
        <end position="252"/>
    </location>
</feature>
<proteinExistence type="predicted"/>
<keyword evidence="5" id="KW-1185">Reference proteome</keyword>
<dbReference type="Pfam" id="PF20237">
    <property type="entry name" value="DUF6594"/>
    <property type="match status" value="1"/>
</dbReference>
<keyword evidence="2" id="KW-0472">Membrane</keyword>
<dbReference type="PANTHER" id="PTHR34502">
    <property type="entry name" value="DUF6594 DOMAIN-CONTAINING PROTEIN-RELATED"/>
    <property type="match status" value="1"/>
</dbReference>
<evidence type="ECO:0000313" key="5">
    <source>
        <dbReference type="Proteomes" id="UP000250140"/>
    </source>
</evidence>
<dbReference type="OrthoDB" id="3533814at2759"/>
<feature type="transmembrane region" description="Helical" evidence="2">
    <location>
        <begin position="284"/>
        <end position="304"/>
    </location>
</feature>
<dbReference type="PANTHER" id="PTHR34502:SF3">
    <property type="entry name" value="DUF6594 DOMAIN-CONTAINING PROTEIN"/>
    <property type="match status" value="1"/>
</dbReference>
<evidence type="ECO:0000256" key="1">
    <source>
        <dbReference type="SAM" id="MobiDB-lite"/>
    </source>
</evidence>
<protein>
    <recommendedName>
        <fullName evidence="3">DUF6594 domain-containing protein</fullName>
    </recommendedName>
</protein>
<reference evidence="4 5" key="1">
    <citation type="journal article" date="2016" name="Nat. Commun.">
        <title>Ectomycorrhizal ecology is imprinted in the genome of the dominant symbiotic fungus Cenococcum geophilum.</title>
        <authorList>
            <consortium name="DOE Joint Genome Institute"/>
            <person name="Peter M."/>
            <person name="Kohler A."/>
            <person name="Ohm R.A."/>
            <person name="Kuo A."/>
            <person name="Krutzmann J."/>
            <person name="Morin E."/>
            <person name="Arend M."/>
            <person name="Barry K.W."/>
            <person name="Binder M."/>
            <person name="Choi C."/>
            <person name="Clum A."/>
            <person name="Copeland A."/>
            <person name="Grisel N."/>
            <person name="Haridas S."/>
            <person name="Kipfer T."/>
            <person name="LaButti K."/>
            <person name="Lindquist E."/>
            <person name="Lipzen A."/>
            <person name="Maire R."/>
            <person name="Meier B."/>
            <person name="Mihaltcheva S."/>
            <person name="Molinier V."/>
            <person name="Murat C."/>
            <person name="Poggeler S."/>
            <person name="Quandt C.A."/>
            <person name="Sperisen C."/>
            <person name="Tritt A."/>
            <person name="Tisserant E."/>
            <person name="Crous P.W."/>
            <person name="Henrissat B."/>
            <person name="Nehls U."/>
            <person name="Egli S."/>
            <person name="Spatafora J.W."/>
            <person name="Grigoriev I.V."/>
            <person name="Martin F.M."/>
        </authorList>
    </citation>
    <scope>NUCLEOTIDE SEQUENCE [LARGE SCALE GENOMIC DNA]</scope>
    <source>
        <strain evidence="4 5">CBS 207.34</strain>
    </source>
</reference>
<evidence type="ECO:0000256" key="2">
    <source>
        <dbReference type="SAM" id="Phobius"/>
    </source>
</evidence>
<evidence type="ECO:0000259" key="3">
    <source>
        <dbReference type="Pfam" id="PF20237"/>
    </source>
</evidence>
<keyword evidence="2" id="KW-0812">Transmembrane</keyword>
<feature type="domain" description="DUF6594" evidence="3">
    <location>
        <begin position="50"/>
        <end position="298"/>
    </location>
</feature>
<dbReference type="AlphaFoldDB" id="A0A8E2JLN0"/>
<feature type="compositionally biased region" description="Pro residues" evidence="1">
    <location>
        <begin position="1"/>
        <end position="10"/>
    </location>
</feature>
<feature type="transmembrane region" description="Helical" evidence="2">
    <location>
        <begin position="259"/>
        <end position="278"/>
    </location>
</feature>
<feature type="region of interest" description="Disordered" evidence="1">
    <location>
        <begin position="1"/>
        <end position="33"/>
    </location>
</feature>
<sequence>MFQPPRPPTSGPAGPVQFARRQPQSLPQPQPERHYFNHNPTKVEAFRQGYPRFAAFINCDRDFVAFRGFGRLHARILLFKQDEIIELEQKLQNLDDIEANAYHLTSRRDDQASQRSQMLSDIEKKLVDYDQFLNLYYGNIERQASKTANVRSLSRWLDGNKPLALQESTFLDDWDDLISPRNIGDRGGFDFLIEKLATALDKIGLGKLLTAKDKSDDNHVVLFTTPRVVAVTQVLTTFLAVIILTGPVIALYRVKKMSIRLSIITICTGLFASVVRSFPQSRTIEVFSATAAYCAVMVVFVGSLPN</sequence>